<evidence type="ECO:0000259" key="11">
    <source>
        <dbReference type="Pfam" id="PF08345"/>
    </source>
</evidence>
<gene>
    <name evidence="12" type="ORF">ABVK25_012137</name>
</gene>
<dbReference type="Pfam" id="PF01514">
    <property type="entry name" value="YscJ_FliF"/>
    <property type="match status" value="1"/>
</dbReference>
<proteinExistence type="inferred from homology"/>
<dbReference type="Pfam" id="PF08345">
    <property type="entry name" value="YscJ_FliF_C"/>
    <property type="match status" value="1"/>
</dbReference>
<dbReference type="EMBL" id="JBHFEH010000147">
    <property type="protein sequence ID" value="KAL2045395.1"/>
    <property type="molecule type" value="Genomic_DNA"/>
</dbReference>
<evidence type="ECO:0000256" key="6">
    <source>
        <dbReference type="ARBA" id="ARBA00022989"/>
    </source>
</evidence>
<comment type="similarity">
    <text evidence="3">Belongs to the FliF family.</text>
</comment>
<evidence type="ECO:0000313" key="13">
    <source>
        <dbReference type="Proteomes" id="UP001590951"/>
    </source>
</evidence>
<keyword evidence="8" id="KW-0975">Bacterial flagellum</keyword>
<evidence type="ECO:0000256" key="9">
    <source>
        <dbReference type="SAM" id="Phobius"/>
    </source>
</evidence>
<dbReference type="PRINTS" id="PR01009">
    <property type="entry name" value="FLGMRINGFLIF"/>
</dbReference>
<evidence type="ECO:0000256" key="1">
    <source>
        <dbReference type="ARBA" id="ARBA00004117"/>
    </source>
</evidence>
<evidence type="ECO:0000256" key="2">
    <source>
        <dbReference type="ARBA" id="ARBA00004651"/>
    </source>
</evidence>
<evidence type="ECO:0000256" key="7">
    <source>
        <dbReference type="ARBA" id="ARBA00023136"/>
    </source>
</evidence>
<comment type="subcellular location">
    <subcellularLocation>
        <location evidence="1">Bacterial flagellum basal body</location>
    </subcellularLocation>
    <subcellularLocation>
        <location evidence="2">Cell membrane</location>
        <topology evidence="2">Multi-pass membrane protein</topology>
    </subcellularLocation>
</comment>
<evidence type="ECO:0000256" key="4">
    <source>
        <dbReference type="ARBA" id="ARBA00022475"/>
    </source>
</evidence>
<dbReference type="PANTHER" id="PTHR30046">
    <property type="entry name" value="FLAGELLAR M-RING PROTEIN"/>
    <property type="match status" value="1"/>
</dbReference>
<keyword evidence="4" id="KW-1003">Cell membrane</keyword>
<feature type="domain" description="Flagellar M-ring N-terminal" evidence="10">
    <location>
        <begin position="35"/>
        <end position="209"/>
    </location>
</feature>
<name>A0ABR4AI17_9LECA</name>
<reference evidence="12 13" key="1">
    <citation type="submission" date="2024-09" db="EMBL/GenBank/DDBJ databases">
        <title>Rethinking Asexuality: The Enigmatic Case of Functional Sexual Genes in Lepraria (Stereocaulaceae).</title>
        <authorList>
            <person name="Doellman M."/>
            <person name="Sun Y."/>
            <person name="Barcenas-Pena A."/>
            <person name="Lumbsch H.T."/>
            <person name="Grewe F."/>
        </authorList>
    </citation>
    <scope>NUCLEOTIDE SEQUENCE [LARGE SCALE GENOMIC DNA]</scope>
    <source>
        <strain evidence="12 13">Grewe 0041</strain>
    </source>
</reference>
<dbReference type="InterPro" id="IPR006182">
    <property type="entry name" value="FliF_N_dom"/>
</dbReference>
<dbReference type="NCBIfam" id="TIGR00206">
    <property type="entry name" value="fliF"/>
    <property type="match status" value="1"/>
</dbReference>
<accession>A0ABR4AI17</accession>
<evidence type="ECO:0000256" key="5">
    <source>
        <dbReference type="ARBA" id="ARBA00022692"/>
    </source>
</evidence>
<dbReference type="InterPro" id="IPR045851">
    <property type="entry name" value="AMP-bd_C_sf"/>
</dbReference>
<evidence type="ECO:0000259" key="10">
    <source>
        <dbReference type="Pfam" id="PF01514"/>
    </source>
</evidence>
<evidence type="ECO:0000256" key="3">
    <source>
        <dbReference type="ARBA" id="ARBA00007971"/>
    </source>
</evidence>
<keyword evidence="6 9" id="KW-1133">Transmembrane helix</keyword>
<organism evidence="12 13">
    <name type="scientific">Lepraria finkii</name>
    <dbReference type="NCBI Taxonomy" id="1340010"/>
    <lineage>
        <taxon>Eukaryota</taxon>
        <taxon>Fungi</taxon>
        <taxon>Dikarya</taxon>
        <taxon>Ascomycota</taxon>
        <taxon>Pezizomycotina</taxon>
        <taxon>Lecanoromycetes</taxon>
        <taxon>OSLEUM clade</taxon>
        <taxon>Lecanoromycetidae</taxon>
        <taxon>Lecanorales</taxon>
        <taxon>Lecanorineae</taxon>
        <taxon>Stereocaulaceae</taxon>
        <taxon>Lepraria</taxon>
    </lineage>
</organism>
<evidence type="ECO:0008006" key="14">
    <source>
        <dbReference type="Google" id="ProtNLM"/>
    </source>
</evidence>
<dbReference type="InterPro" id="IPR000067">
    <property type="entry name" value="FlgMring_FliF"/>
</dbReference>
<feature type="domain" description="Flagellar M-ring C-terminal" evidence="11">
    <location>
        <begin position="241"/>
        <end position="391"/>
    </location>
</feature>
<dbReference type="InterPro" id="IPR013556">
    <property type="entry name" value="Flag_M-ring_C"/>
</dbReference>
<dbReference type="InterPro" id="IPR043427">
    <property type="entry name" value="YscJ/FliF"/>
</dbReference>
<keyword evidence="7 9" id="KW-0472">Membrane</keyword>
<dbReference type="PANTHER" id="PTHR30046:SF0">
    <property type="entry name" value="FLAGELLAR M-RING PROTEIN"/>
    <property type="match status" value="1"/>
</dbReference>
<protein>
    <recommendedName>
        <fullName evidence="14">Flagellar M-ring protein</fullName>
    </recommendedName>
</protein>
<feature type="transmembrane region" description="Helical" evidence="9">
    <location>
        <begin position="12"/>
        <end position="34"/>
    </location>
</feature>
<keyword evidence="13" id="KW-1185">Reference proteome</keyword>
<comment type="caution">
    <text evidence="12">The sequence shown here is derived from an EMBL/GenBank/DDBJ whole genome shotgun (WGS) entry which is preliminary data.</text>
</comment>
<keyword evidence="5 9" id="KW-0812">Transmembrane</keyword>
<feature type="transmembrane region" description="Helical" evidence="9">
    <location>
        <begin position="410"/>
        <end position="428"/>
    </location>
</feature>
<dbReference type="PIRSF" id="PIRSF004862">
    <property type="entry name" value="FliF"/>
    <property type="match status" value="1"/>
</dbReference>
<evidence type="ECO:0000256" key="8">
    <source>
        <dbReference type="ARBA" id="ARBA00023143"/>
    </source>
</evidence>
<evidence type="ECO:0000313" key="12">
    <source>
        <dbReference type="EMBL" id="KAL2045395.1"/>
    </source>
</evidence>
<dbReference type="Proteomes" id="UP001590951">
    <property type="component" value="Unassembled WGS sequence"/>
</dbReference>
<dbReference type="Gene3D" id="3.30.300.30">
    <property type="match status" value="1"/>
</dbReference>
<sequence length="501" mass="51572">MPALLANVTPRGRIVLAGCALALVAIIFFGMQIASRPSYSLISSGMDPADTGKVTAALDEAGIAYELRNNGTALAVEKAQTAQARITLAGKGLGGGSGTQPGFELFDKQKIGTSDFQQQVTYQRALEGSISKTIDDVQGVNGAQVRLVLAEDQLFSESSTPATAAVLLTGSAGGLDPGAVRGIAQLVSSSVKGLKPANVSITDGAGELLWPRGEGAGGGVSKQTIQARYQAQLEAGLGALLTRTVGPGKAEVQVSADVNADEATKDELLYAKKGTPLKETVESEKLKGGATGAGGASGTTANIPGGYPAATAAAGAGQGYDRKSSTTQFGVDKTVVRTKVAPGAVNKLNVALIVDKSVPKTEIPALQSAVSSAAGIDLARGDSIAVSQVAFAKPVKVGPPAGAGGGMIGYAKYVAAGLGLLAFLFFSARQLRRREGEMLMREPQWLREIEAPTTLADLERPRGVAALPARVENPARQQVEDLAAREPERVAQQIRTWMRDA</sequence>